<protein>
    <submittedName>
        <fullName evidence="3">Transmembrane protein, putative</fullName>
    </submittedName>
</protein>
<reference evidence="4" key="3">
    <citation type="submission" date="2015-04" db="UniProtKB">
        <authorList>
            <consortium name="EnsemblPlants"/>
        </authorList>
    </citation>
    <scope>IDENTIFICATION</scope>
    <source>
        <strain evidence="4">cv. Jemalong A17</strain>
    </source>
</reference>
<sequence length="192" mass="21880">MLLYLILLDDVPDHIQVYSSFMVSANVVCSFALMMLFEIRLEINAEVTFIVADKKAAPPTPHSHHHHRPGPLAIAALIFFVLCVEIVVCRGVYKYHKYRTKSRQKYVSYQNQGNAQLKKKVGDEKKKEKSPMTWHIIECDGSVKKKDLKVPVYNQTRLRRSGRTCYFGPQPKEGAPGTGEDNPVDLCDEEDD</sequence>
<accession>A0A072TWI7</accession>
<dbReference type="HOGENOM" id="CLU_1417102_0_0_1"/>
<evidence type="ECO:0000313" key="5">
    <source>
        <dbReference type="Proteomes" id="UP000002051"/>
    </source>
</evidence>
<evidence type="ECO:0000313" key="4">
    <source>
        <dbReference type="EnsemblPlants" id="KEH21571"/>
    </source>
</evidence>
<feature type="transmembrane region" description="Helical" evidence="2">
    <location>
        <begin position="15"/>
        <end position="37"/>
    </location>
</feature>
<name>A0A072TWI7_MEDTR</name>
<feature type="compositionally biased region" description="Acidic residues" evidence="1">
    <location>
        <begin position="182"/>
        <end position="192"/>
    </location>
</feature>
<reference evidence="3 5" key="1">
    <citation type="journal article" date="2011" name="Nature">
        <title>The Medicago genome provides insight into the evolution of rhizobial symbioses.</title>
        <authorList>
            <person name="Young N.D."/>
            <person name="Debelle F."/>
            <person name="Oldroyd G.E."/>
            <person name="Geurts R."/>
            <person name="Cannon S.B."/>
            <person name="Udvardi M.K."/>
            <person name="Benedito V.A."/>
            <person name="Mayer K.F."/>
            <person name="Gouzy J."/>
            <person name="Schoof H."/>
            <person name="Van de Peer Y."/>
            <person name="Proost S."/>
            <person name="Cook D.R."/>
            <person name="Meyers B.C."/>
            <person name="Spannagl M."/>
            <person name="Cheung F."/>
            <person name="De Mita S."/>
            <person name="Krishnakumar V."/>
            <person name="Gundlach H."/>
            <person name="Zhou S."/>
            <person name="Mudge J."/>
            <person name="Bharti A.K."/>
            <person name="Murray J.D."/>
            <person name="Naoumkina M.A."/>
            <person name="Rosen B."/>
            <person name="Silverstein K.A."/>
            <person name="Tang H."/>
            <person name="Rombauts S."/>
            <person name="Zhao P.X."/>
            <person name="Zhou P."/>
            <person name="Barbe V."/>
            <person name="Bardou P."/>
            <person name="Bechner M."/>
            <person name="Bellec A."/>
            <person name="Berger A."/>
            <person name="Berges H."/>
            <person name="Bidwell S."/>
            <person name="Bisseling T."/>
            <person name="Choisne N."/>
            <person name="Couloux A."/>
            <person name="Denny R."/>
            <person name="Deshpande S."/>
            <person name="Dai X."/>
            <person name="Doyle J.J."/>
            <person name="Dudez A.M."/>
            <person name="Farmer A.D."/>
            <person name="Fouteau S."/>
            <person name="Franken C."/>
            <person name="Gibelin C."/>
            <person name="Gish J."/>
            <person name="Goldstein S."/>
            <person name="Gonzalez A.J."/>
            <person name="Green P.J."/>
            <person name="Hallab A."/>
            <person name="Hartog M."/>
            <person name="Hua A."/>
            <person name="Humphray S.J."/>
            <person name="Jeong D.H."/>
            <person name="Jing Y."/>
            <person name="Jocker A."/>
            <person name="Kenton S.M."/>
            <person name="Kim D.J."/>
            <person name="Klee K."/>
            <person name="Lai H."/>
            <person name="Lang C."/>
            <person name="Lin S."/>
            <person name="Macmil S.L."/>
            <person name="Magdelenat G."/>
            <person name="Matthews L."/>
            <person name="McCorrison J."/>
            <person name="Monaghan E.L."/>
            <person name="Mun J.H."/>
            <person name="Najar F.Z."/>
            <person name="Nicholson C."/>
            <person name="Noirot C."/>
            <person name="O'Bleness M."/>
            <person name="Paule C.R."/>
            <person name="Poulain J."/>
            <person name="Prion F."/>
            <person name="Qin B."/>
            <person name="Qu C."/>
            <person name="Retzel E.F."/>
            <person name="Riddle C."/>
            <person name="Sallet E."/>
            <person name="Samain S."/>
            <person name="Samson N."/>
            <person name="Sanders I."/>
            <person name="Saurat O."/>
            <person name="Scarpelli C."/>
            <person name="Schiex T."/>
            <person name="Segurens B."/>
            <person name="Severin A.J."/>
            <person name="Sherrier D.J."/>
            <person name="Shi R."/>
            <person name="Sims S."/>
            <person name="Singer S.R."/>
            <person name="Sinharoy S."/>
            <person name="Sterck L."/>
            <person name="Viollet A."/>
            <person name="Wang B.B."/>
            <person name="Wang K."/>
            <person name="Wang M."/>
            <person name="Wang X."/>
            <person name="Warfsmann J."/>
            <person name="Weissenbach J."/>
            <person name="White D.D."/>
            <person name="White J.D."/>
            <person name="Wiley G.B."/>
            <person name="Wincker P."/>
            <person name="Xing Y."/>
            <person name="Yang L."/>
            <person name="Yao Z."/>
            <person name="Ying F."/>
            <person name="Zhai J."/>
            <person name="Zhou L."/>
            <person name="Zuber A."/>
            <person name="Denarie J."/>
            <person name="Dixon R.A."/>
            <person name="May G.D."/>
            <person name="Schwartz D.C."/>
            <person name="Rogers J."/>
            <person name="Quetier F."/>
            <person name="Town C.D."/>
            <person name="Roe B.A."/>
        </authorList>
    </citation>
    <scope>NUCLEOTIDE SEQUENCE [LARGE SCALE GENOMIC DNA]</scope>
    <source>
        <strain evidence="3">A17</strain>
        <strain evidence="4 5">cv. Jemalong A17</strain>
    </source>
</reference>
<keyword evidence="2" id="KW-0472">Membrane</keyword>
<evidence type="ECO:0000256" key="1">
    <source>
        <dbReference type="SAM" id="MobiDB-lite"/>
    </source>
</evidence>
<feature type="region of interest" description="Disordered" evidence="1">
    <location>
        <begin position="164"/>
        <end position="192"/>
    </location>
</feature>
<evidence type="ECO:0000313" key="3">
    <source>
        <dbReference type="EMBL" id="KEH21571.1"/>
    </source>
</evidence>
<reference evidence="3 5" key="2">
    <citation type="journal article" date="2014" name="BMC Genomics">
        <title>An improved genome release (version Mt4.0) for the model legume Medicago truncatula.</title>
        <authorList>
            <person name="Tang H."/>
            <person name="Krishnakumar V."/>
            <person name="Bidwell S."/>
            <person name="Rosen B."/>
            <person name="Chan A."/>
            <person name="Zhou S."/>
            <person name="Gentzbittel L."/>
            <person name="Childs K.L."/>
            <person name="Yandell M."/>
            <person name="Gundlach H."/>
            <person name="Mayer K.F."/>
            <person name="Schwartz D.C."/>
            <person name="Town C.D."/>
        </authorList>
    </citation>
    <scope>GENOME REANNOTATION</scope>
    <source>
        <strain evidence="3">A17</strain>
        <strain evidence="4 5">cv. Jemalong A17</strain>
    </source>
</reference>
<keyword evidence="5" id="KW-1185">Reference proteome</keyword>
<proteinExistence type="predicted"/>
<dbReference type="EMBL" id="CM001223">
    <property type="protein sequence ID" value="KEH21571.1"/>
    <property type="molecule type" value="Genomic_DNA"/>
</dbReference>
<feature type="transmembrane region" description="Helical" evidence="2">
    <location>
        <begin position="72"/>
        <end position="93"/>
    </location>
</feature>
<keyword evidence="2" id="KW-1133">Transmembrane helix</keyword>
<dbReference type="AlphaFoldDB" id="A0A072TWI7"/>
<dbReference type="EnsemblPlants" id="KEH21571">
    <property type="protein sequence ID" value="KEH21571"/>
    <property type="gene ID" value="MTR_7g007740"/>
</dbReference>
<organism evidence="3 5">
    <name type="scientific">Medicago truncatula</name>
    <name type="common">Barrel medic</name>
    <name type="synonym">Medicago tribuloides</name>
    <dbReference type="NCBI Taxonomy" id="3880"/>
    <lineage>
        <taxon>Eukaryota</taxon>
        <taxon>Viridiplantae</taxon>
        <taxon>Streptophyta</taxon>
        <taxon>Embryophyta</taxon>
        <taxon>Tracheophyta</taxon>
        <taxon>Spermatophyta</taxon>
        <taxon>Magnoliopsida</taxon>
        <taxon>eudicotyledons</taxon>
        <taxon>Gunneridae</taxon>
        <taxon>Pentapetalae</taxon>
        <taxon>rosids</taxon>
        <taxon>fabids</taxon>
        <taxon>Fabales</taxon>
        <taxon>Fabaceae</taxon>
        <taxon>Papilionoideae</taxon>
        <taxon>50 kb inversion clade</taxon>
        <taxon>NPAAA clade</taxon>
        <taxon>Hologalegina</taxon>
        <taxon>IRL clade</taxon>
        <taxon>Trifolieae</taxon>
        <taxon>Medicago</taxon>
    </lineage>
</organism>
<evidence type="ECO:0000256" key="2">
    <source>
        <dbReference type="SAM" id="Phobius"/>
    </source>
</evidence>
<gene>
    <name evidence="3" type="ordered locus">MTR_7g007740</name>
</gene>
<keyword evidence="2 3" id="KW-0812">Transmembrane</keyword>
<dbReference type="Proteomes" id="UP000002051">
    <property type="component" value="Unassembled WGS sequence"/>
</dbReference>